<name>A0A6A5KDW8_9PLEO</name>
<dbReference type="CDD" id="cd20336">
    <property type="entry name" value="Rcat_RBR"/>
    <property type="match status" value="1"/>
</dbReference>
<feature type="region of interest" description="Disordered" evidence="10">
    <location>
        <begin position="329"/>
        <end position="348"/>
    </location>
</feature>
<dbReference type="Gene3D" id="1.20.120.1750">
    <property type="match status" value="1"/>
</dbReference>
<keyword evidence="5" id="KW-0677">Repeat</keyword>
<comment type="catalytic activity">
    <reaction evidence="1">
        <text>[E2 ubiquitin-conjugating enzyme]-S-ubiquitinyl-L-cysteine + [acceptor protein]-L-lysine = [E2 ubiquitin-conjugating enzyme]-L-cysteine + [acceptor protein]-N(6)-ubiquitinyl-L-lysine.</text>
        <dbReference type="EC" id="2.3.2.31"/>
    </reaction>
</comment>
<evidence type="ECO:0000259" key="11">
    <source>
        <dbReference type="PROSITE" id="PS50089"/>
    </source>
</evidence>
<feature type="domain" description="RING-type" evidence="12">
    <location>
        <begin position="468"/>
        <end position="695"/>
    </location>
</feature>
<dbReference type="PROSITE" id="PS51873">
    <property type="entry name" value="TRIAD"/>
    <property type="match status" value="1"/>
</dbReference>
<evidence type="ECO:0000256" key="3">
    <source>
        <dbReference type="ARBA" id="ARBA00022679"/>
    </source>
</evidence>
<dbReference type="InterPro" id="IPR002867">
    <property type="entry name" value="IBR_dom"/>
</dbReference>
<dbReference type="GO" id="GO:0061630">
    <property type="term" value="F:ubiquitin protein ligase activity"/>
    <property type="evidence" value="ECO:0007669"/>
    <property type="project" value="UniProtKB-EC"/>
</dbReference>
<dbReference type="InterPro" id="IPR001841">
    <property type="entry name" value="Znf_RING"/>
</dbReference>
<dbReference type="Proteomes" id="UP000800040">
    <property type="component" value="Unassembled WGS sequence"/>
</dbReference>
<evidence type="ECO:0000313" key="14">
    <source>
        <dbReference type="Proteomes" id="UP000800040"/>
    </source>
</evidence>
<protein>
    <recommendedName>
        <fullName evidence="2">RBR-type E3 ubiquitin transferase</fullName>
        <ecNumber evidence="2">2.3.2.31</ecNumber>
    </recommendedName>
</protein>
<dbReference type="SMART" id="SM00647">
    <property type="entry name" value="IBR"/>
    <property type="match status" value="2"/>
</dbReference>
<evidence type="ECO:0000259" key="12">
    <source>
        <dbReference type="PROSITE" id="PS51873"/>
    </source>
</evidence>
<keyword evidence="6 9" id="KW-0863">Zinc-finger</keyword>
<evidence type="ECO:0000256" key="5">
    <source>
        <dbReference type="ARBA" id="ARBA00022737"/>
    </source>
</evidence>
<dbReference type="PROSITE" id="PS50089">
    <property type="entry name" value="ZF_RING_2"/>
    <property type="match status" value="1"/>
</dbReference>
<feature type="compositionally biased region" description="Polar residues" evidence="10">
    <location>
        <begin position="41"/>
        <end position="58"/>
    </location>
</feature>
<keyword evidence="4" id="KW-0479">Metal-binding</keyword>
<dbReference type="Pfam" id="PF01485">
    <property type="entry name" value="IBR"/>
    <property type="match status" value="1"/>
</dbReference>
<reference evidence="13" key="1">
    <citation type="submission" date="2020-01" db="EMBL/GenBank/DDBJ databases">
        <authorList>
            <consortium name="DOE Joint Genome Institute"/>
            <person name="Haridas S."/>
            <person name="Albert R."/>
            <person name="Binder M."/>
            <person name="Bloem J."/>
            <person name="Labutti K."/>
            <person name="Salamov A."/>
            <person name="Andreopoulos B."/>
            <person name="Baker S.E."/>
            <person name="Barry K."/>
            <person name="Bills G."/>
            <person name="Bluhm B.H."/>
            <person name="Cannon C."/>
            <person name="Castanera R."/>
            <person name="Culley D.E."/>
            <person name="Daum C."/>
            <person name="Ezra D."/>
            <person name="Gonzalez J.B."/>
            <person name="Henrissat B."/>
            <person name="Kuo A."/>
            <person name="Liang C."/>
            <person name="Lipzen A."/>
            <person name="Lutzoni F."/>
            <person name="Magnuson J."/>
            <person name="Mondo S."/>
            <person name="Nolan M."/>
            <person name="Ohm R."/>
            <person name="Pangilinan J."/>
            <person name="Park H.-J."/>
            <person name="Ramirez L."/>
            <person name="Alfaro M."/>
            <person name="Sun H."/>
            <person name="Tritt A."/>
            <person name="Yoshinaga Y."/>
            <person name="Zwiers L.-H."/>
            <person name="Turgeon B.G."/>
            <person name="Goodwin S.B."/>
            <person name="Spatafora J.W."/>
            <person name="Crous P.W."/>
            <person name="Grigoriev I.V."/>
        </authorList>
    </citation>
    <scope>NUCLEOTIDE SEQUENCE</scope>
    <source>
        <strain evidence="13">P77</strain>
    </source>
</reference>
<dbReference type="InterPro" id="IPR013083">
    <property type="entry name" value="Znf_RING/FYVE/PHD"/>
</dbReference>
<feature type="compositionally biased region" description="Basic and acidic residues" evidence="10">
    <location>
        <begin position="63"/>
        <end position="73"/>
    </location>
</feature>
<dbReference type="GO" id="GO:0016567">
    <property type="term" value="P:protein ubiquitination"/>
    <property type="evidence" value="ECO:0007669"/>
    <property type="project" value="InterPro"/>
</dbReference>
<evidence type="ECO:0000256" key="2">
    <source>
        <dbReference type="ARBA" id="ARBA00012251"/>
    </source>
</evidence>
<feature type="region of interest" description="Disordered" evidence="10">
    <location>
        <begin position="1"/>
        <end position="100"/>
    </location>
</feature>
<dbReference type="OrthoDB" id="1431934at2759"/>
<gene>
    <name evidence="13" type="ORF">BDW02DRAFT_333209</name>
</gene>
<evidence type="ECO:0000256" key="7">
    <source>
        <dbReference type="ARBA" id="ARBA00022786"/>
    </source>
</evidence>
<dbReference type="SUPFAM" id="SSF57850">
    <property type="entry name" value="RING/U-box"/>
    <property type="match status" value="3"/>
</dbReference>
<evidence type="ECO:0000256" key="8">
    <source>
        <dbReference type="ARBA" id="ARBA00022833"/>
    </source>
</evidence>
<keyword evidence="7" id="KW-0833">Ubl conjugation pathway</keyword>
<dbReference type="EMBL" id="ML975301">
    <property type="protein sequence ID" value="KAF1834509.1"/>
    <property type="molecule type" value="Genomic_DNA"/>
</dbReference>
<dbReference type="CDD" id="cd20335">
    <property type="entry name" value="BRcat_RBR"/>
    <property type="match status" value="1"/>
</dbReference>
<dbReference type="PANTHER" id="PTHR11685">
    <property type="entry name" value="RBR FAMILY RING FINGER AND IBR DOMAIN-CONTAINING"/>
    <property type="match status" value="1"/>
</dbReference>
<dbReference type="EC" id="2.3.2.31" evidence="2"/>
<keyword evidence="14" id="KW-1185">Reference proteome</keyword>
<feature type="compositionally biased region" description="Polar residues" evidence="10">
    <location>
        <begin position="212"/>
        <end position="229"/>
    </location>
</feature>
<evidence type="ECO:0000313" key="13">
    <source>
        <dbReference type="EMBL" id="KAF1834509.1"/>
    </source>
</evidence>
<keyword evidence="3" id="KW-0808">Transferase</keyword>
<evidence type="ECO:0000256" key="1">
    <source>
        <dbReference type="ARBA" id="ARBA00001798"/>
    </source>
</evidence>
<feature type="region of interest" description="Disordered" evidence="10">
    <location>
        <begin position="360"/>
        <end position="422"/>
    </location>
</feature>
<feature type="compositionally biased region" description="Low complexity" evidence="10">
    <location>
        <begin position="284"/>
        <end position="295"/>
    </location>
</feature>
<evidence type="ECO:0000256" key="6">
    <source>
        <dbReference type="ARBA" id="ARBA00022771"/>
    </source>
</evidence>
<dbReference type="Gene3D" id="3.30.40.10">
    <property type="entry name" value="Zinc/RING finger domain, C3HC4 (zinc finger)"/>
    <property type="match status" value="1"/>
</dbReference>
<sequence>MSTRFAAELPEEPPKPSKLPLTKRLKQKLTPQRVKQKHSAHTASQHVLTRHTSPSPTTLRALMESRTRQEEARNSGSVQARTRHAVPSLTSKARDDSDSTLTCQPSLLQCGHSHFRPEPPSIDKKEVQGCLAHLTVKDPLVERFEKLRLPVGQEQTETVALAASLSSRSTTNFSLPLPSHNSTAAAKLAWNKMAISNPLLPSFKEQPRSYRSLPNTSPHQRTSQSTSPIIINDDSDEDVTLVCERPKGNFSNTNFFQSSGRSRQSSYQQQSRINKTSQKKSFRPNRSPSTSSSDSQGELTPSSSEDSHIGLTARRGSARATTSACCLGHCDGKDHDQSTQPMQQRKDETCQSIFCKRLGTATRRSSMSPRSSPNSSALSPHRNTARISCLRRAPTQSGTREDPISLDSDPEDSSDVNGEPTARIRDVYRALYGEPMEIDDVDQTEQQGAKHSELPQTTENLSHPAALPSRDCAVCGDNVHIVVLPSLPNCSHRPETCTNCYSGWITAQLQGNGWSEVKCPAEKCRTTLSYHEIWQYADPETFRQYDTFIARAAISKDPNFRWCRACDSGQIHVSGVEGNIFTCAACGHKICILHENTWHQGETCEEFEYRASGRKGRDQKAQEAASLQVIGKLTKKCPGPECVYNIEKNDGCDHMTCSKCRYEFCWICLCDYSKVRRVGNAAHSSSCKYHTTRLG</sequence>
<dbReference type="GO" id="GO:0008270">
    <property type="term" value="F:zinc ion binding"/>
    <property type="evidence" value="ECO:0007669"/>
    <property type="project" value="UniProtKB-KW"/>
</dbReference>
<dbReference type="AlphaFoldDB" id="A0A6A5KDW8"/>
<keyword evidence="8" id="KW-0862">Zinc</keyword>
<dbReference type="InterPro" id="IPR044066">
    <property type="entry name" value="TRIAD_supradom"/>
</dbReference>
<proteinExistence type="predicted"/>
<organism evidence="13 14">
    <name type="scientific">Decorospora gaudefroyi</name>
    <dbReference type="NCBI Taxonomy" id="184978"/>
    <lineage>
        <taxon>Eukaryota</taxon>
        <taxon>Fungi</taxon>
        <taxon>Dikarya</taxon>
        <taxon>Ascomycota</taxon>
        <taxon>Pezizomycotina</taxon>
        <taxon>Dothideomycetes</taxon>
        <taxon>Pleosporomycetidae</taxon>
        <taxon>Pleosporales</taxon>
        <taxon>Pleosporineae</taxon>
        <taxon>Pleosporaceae</taxon>
        <taxon>Decorospora</taxon>
    </lineage>
</organism>
<feature type="compositionally biased region" description="Low complexity" evidence="10">
    <location>
        <begin position="257"/>
        <end position="272"/>
    </location>
</feature>
<evidence type="ECO:0000256" key="4">
    <source>
        <dbReference type="ARBA" id="ARBA00022723"/>
    </source>
</evidence>
<evidence type="ECO:0000256" key="9">
    <source>
        <dbReference type="PROSITE-ProRule" id="PRU00175"/>
    </source>
</evidence>
<feature type="region of interest" description="Disordered" evidence="10">
    <location>
        <begin position="252"/>
        <end position="315"/>
    </location>
</feature>
<evidence type="ECO:0000256" key="10">
    <source>
        <dbReference type="SAM" id="MobiDB-lite"/>
    </source>
</evidence>
<dbReference type="InterPro" id="IPR031127">
    <property type="entry name" value="E3_UB_ligase_RBR"/>
</dbReference>
<accession>A0A6A5KDW8</accession>
<dbReference type="Pfam" id="PF22191">
    <property type="entry name" value="IBR_1"/>
    <property type="match status" value="1"/>
</dbReference>
<feature type="domain" description="RING-type" evidence="11">
    <location>
        <begin position="472"/>
        <end position="523"/>
    </location>
</feature>
<feature type="region of interest" description="Disordered" evidence="10">
    <location>
        <begin position="205"/>
        <end position="234"/>
    </location>
</feature>
<feature type="compositionally biased region" description="Low complexity" evidence="10">
    <location>
        <begin position="363"/>
        <end position="380"/>
    </location>
</feature>